<organism evidence="2">
    <name type="scientific">marine sediment metagenome</name>
    <dbReference type="NCBI Taxonomy" id="412755"/>
    <lineage>
        <taxon>unclassified sequences</taxon>
        <taxon>metagenomes</taxon>
        <taxon>ecological metagenomes</taxon>
    </lineage>
</organism>
<evidence type="ECO:0000313" key="2">
    <source>
        <dbReference type="EMBL" id="KKL24693.1"/>
    </source>
</evidence>
<dbReference type="EMBL" id="LAZR01036496">
    <property type="protein sequence ID" value="KKL24693.1"/>
    <property type="molecule type" value="Genomic_DNA"/>
</dbReference>
<name>A0A0F9ELG4_9ZZZZ</name>
<dbReference type="AlphaFoldDB" id="A0A0F9ELG4"/>
<accession>A0A0F9ELG4</accession>
<dbReference type="Gene3D" id="3.40.50.300">
    <property type="entry name" value="P-loop containing nucleotide triphosphate hydrolases"/>
    <property type="match status" value="1"/>
</dbReference>
<evidence type="ECO:0000259" key="1">
    <source>
        <dbReference type="Pfam" id="PF04466"/>
    </source>
</evidence>
<protein>
    <recommendedName>
        <fullName evidence="1">Phage terminase large subunit N-terminal domain-containing protein</fullName>
    </recommendedName>
</protein>
<reference evidence="2" key="1">
    <citation type="journal article" date="2015" name="Nature">
        <title>Complex archaea that bridge the gap between prokaryotes and eukaryotes.</title>
        <authorList>
            <person name="Spang A."/>
            <person name="Saw J.H."/>
            <person name="Jorgensen S.L."/>
            <person name="Zaremba-Niedzwiedzka K."/>
            <person name="Martijn J."/>
            <person name="Lind A.E."/>
            <person name="van Eijk R."/>
            <person name="Schleper C."/>
            <person name="Guy L."/>
            <person name="Ettema T.J."/>
        </authorList>
    </citation>
    <scope>NUCLEOTIDE SEQUENCE</scope>
</reference>
<sequence>MQQKEIGTTTVYEWNRNSTATTVIDVGGAGSSKSHSIAQLLIEKLVQEEGKAIGICRKTFPALRMTAMKLVIDLLKEYGIYNPGSHNKTSGTYSYNPTDTETGRKRWAKDSTIQFFSVGD</sequence>
<dbReference type="InterPro" id="IPR035412">
    <property type="entry name" value="Terminase_L_N"/>
</dbReference>
<dbReference type="InterPro" id="IPR027417">
    <property type="entry name" value="P-loop_NTPase"/>
</dbReference>
<gene>
    <name evidence="2" type="ORF">LCGC14_2412800</name>
</gene>
<feature type="non-terminal residue" evidence="2">
    <location>
        <position position="120"/>
    </location>
</feature>
<dbReference type="Pfam" id="PF04466">
    <property type="entry name" value="Terminase_3"/>
    <property type="match status" value="1"/>
</dbReference>
<comment type="caution">
    <text evidence="2">The sequence shown here is derived from an EMBL/GenBank/DDBJ whole genome shotgun (WGS) entry which is preliminary data.</text>
</comment>
<proteinExistence type="predicted"/>
<feature type="domain" description="Phage terminase large subunit N-terminal" evidence="1">
    <location>
        <begin position="22"/>
        <end position="89"/>
    </location>
</feature>